<keyword evidence="1" id="KW-1133">Transmembrane helix</keyword>
<keyword evidence="2" id="KW-0732">Signal</keyword>
<evidence type="ECO:0008006" key="5">
    <source>
        <dbReference type="Google" id="ProtNLM"/>
    </source>
</evidence>
<accession>A0A916ZPK4</accession>
<organism evidence="3 4">
    <name type="scientific">Aureimonas endophytica</name>
    <dbReference type="NCBI Taxonomy" id="2027858"/>
    <lineage>
        <taxon>Bacteria</taxon>
        <taxon>Pseudomonadati</taxon>
        <taxon>Pseudomonadota</taxon>
        <taxon>Alphaproteobacteria</taxon>
        <taxon>Hyphomicrobiales</taxon>
        <taxon>Aurantimonadaceae</taxon>
        <taxon>Aureimonas</taxon>
    </lineage>
</organism>
<evidence type="ECO:0000313" key="4">
    <source>
        <dbReference type="Proteomes" id="UP000644699"/>
    </source>
</evidence>
<protein>
    <recommendedName>
        <fullName evidence="5">Protein SCO1/2</fullName>
    </recommendedName>
</protein>
<keyword evidence="1" id="KW-0812">Transmembrane</keyword>
<dbReference type="SUPFAM" id="SSF52833">
    <property type="entry name" value="Thioredoxin-like"/>
    <property type="match status" value="1"/>
</dbReference>
<proteinExistence type="predicted"/>
<feature type="chain" id="PRO_5036974819" description="Protein SCO1/2" evidence="2">
    <location>
        <begin position="19"/>
        <end position="262"/>
    </location>
</feature>
<evidence type="ECO:0000313" key="3">
    <source>
        <dbReference type="EMBL" id="GGE07771.1"/>
    </source>
</evidence>
<dbReference type="Proteomes" id="UP000644699">
    <property type="component" value="Unassembled WGS sequence"/>
</dbReference>
<feature type="signal peptide" evidence="2">
    <location>
        <begin position="1"/>
        <end position="18"/>
    </location>
</feature>
<evidence type="ECO:0000256" key="2">
    <source>
        <dbReference type="SAM" id="SignalP"/>
    </source>
</evidence>
<keyword evidence="1" id="KW-0472">Membrane</keyword>
<sequence length="262" mass="26667">MALLALAFLSLPGPEARAALAPADLAAVELAPPPGARLPLGAVLTEGGQPTTLGRLLAARPVSLLVFADFTCQSVCGAELAIAGASLADPALADLDAGLIVIGLDPKDGPETARRLADRTLAGLPPGLAARLHIFHADAATLAALTASAGYRYRYDAETDQFAHPAALLTLAPDGRIGRPLAGLSLMPDTLRHALVETGEGRVGGLAERIMLRCYAFDPASGLYTADIKLALRLAGLGTLLALGLALAGLVRRAARLGGGAR</sequence>
<name>A0A916ZPK4_9HYPH</name>
<reference evidence="3" key="2">
    <citation type="submission" date="2020-09" db="EMBL/GenBank/DDBJ databases">
        <authorList>
            <person name="Sun Q."/>
            <person name="Zhou Y."/>
        </authorList>
    </citation>
    <scope>NUCLEOTIDE SEQUENCE</scope>
    <source>
        <strain evidence="3">CGMCC 1.15367</strain>
    </source>
</reference>
<feature type="transmembrane region" description="Helical" evidence="1">
    <location>
        <begin position="230"/>
        <end position="251"/>
    </location>
</feature>
<dbReference type="EMBL" id="BMIQ01000004">
    <property type="protein sequence ID" value="GGE07771.1"/>
    <property type="molecule type" value="Genomic_DNA"/>
</dbReference>
<dbReference type="AlphaFoldDB" id="A0A916ZPK4"/>
<keyword evidence="4" id="KW-1185">Reference proteome</keyword>
<comment type="caution">
    <text evidence="3">The sequence shown here is derived from an EMBL/GenBank/DDBJ whole genome shotgun (WGS) entry which is preliminary data.</text>
</comment>
<dbReference type="InterPro" id="IPR036249">
    <property type="entry name" value="Thioredoxin-like_sf"/>
</dbReference>
<reference evidence="3" key="1">
    <citation type="journal article" date="2014" name="Int. J. Syst. Evol. Microbiol.">
        <title>Complete genome sequence of Corynebacterium casei LMG S-19264T (=DSM 44701T), isolated from a smear-ripened cheese.</title>
        <authorList>
            <consortium name="US DOE Joint Genome Institute (JGI-PGF)"/>
            <person name="Walter F."/>
            <person name="Albersmeier A."/>
            <person name="Kalinowski J."/>
            <person name="Ruckert C."/>
        </authorList>
    </citation>
    <scope>NUCLEOTIDE SEQUENCE</scope>
    <source>
        <strain evidence="3">CGMCC 1.15367</strain>
    </source>
</reference>
<gene>
    <name evidence="3" type="ORF">GCM10011390_28510</name>
</gene>
<evidence type="ECO:0000256" key="1">
    <source>
        <dbReference type="SAM" id="Phobius"/>
    </source>
</evidence>
<dbReference type="RefSeq" id="WP_188909560.1">
    <property type="nucleotide sequence ID" value="NZ_BMIQ01000004.1"/>
</dbReference>
<dbReference type="Gene3D" id="3.40.30.10">
    <property type="entry name" value="Glutaredoxin"/>
    <property type="match status" value="1"/>
</dbReference>